<dbReference type="Proteomes" id="UP001074446">
    <property type="component" value="Unassembled WGS sequence"/>
</dbReference>
<reference evidence="3" key="1">
    <citation type="submission" date="2022-12" db="EMBL/GenBank/DDBJ databases">
        <title>Reclassification of two methanogenic archaea species isolated from the Kolyma lowland permafrost.</title>
        <authorList>
            <person name="Trubitsyn V.E."/>
            <person name="Rivkina E.M."/>
            <person name="Shcherbakova V.A."/>
        </authorList>
    </citation>
    <scope>NUCLEOTIDE SEQUENCE</scope>
    <source>
        <strain evidence="2">M2</strain>
        <strain evidence="3">MK4</strain>
    </source>
</reference>
<feature type="transmembrane region" description="Helical" evidence="1">
    <location>
        <begin position="35"/>
        <end position="52"/>
    </location>
</feature>
<dbReference type="RefSeq" id="WP_048080245.1">
    <property type="nucleotide sequence ID" value="NZ_JAPVER010000018.1"/>
</dbReference>
<dbReference type="GeneID" id="300258227"/>
<keyword evidence="4" id="KW-1185">Reference proteome</keyword>
<evidence type="ECO:0000313" key="2">
    <source>
        <dbReference type="EMBL" id="MCZ3364939.1"/>
    </source>
</evidence>
<keyword evidence="1" id="KW-0812">Transmembrane</keyword>
<dbReference type="Proteomes" id="UP001068021">
    <property type="component" value="Unassembled WGS sequence"/>
</dbReference>
<dbReference type="EMBL" id="JAPVES010000030">
    <property type="protein sequence ID" value="MCZ3372694.1"/>
    <property type="molecule type" value="Genomic_DNA"/>
</dbReference>
<comment type="caution">
    <text evidence="3">The sequence shown here is derived from an EMBL/GenBank/DDBJ whole genome shotgun (WGS) entry which is preliminary data.</text>
</comment>
<keyword evidence="1" id="KW-1133">Transmembrane helix</keyword>
<dbReference type="InterPro" id="IPR043941">
    <property type="entry name" value="EMC6-arch"/>
</dbReference>
<gene>
    <name evidence="3" type="ORF">O3H35_08610</name>
    <name evidence="2" type="ORF">O3H54_03490</name>
</gene>
<dbReference type="Pfam" id="PF19094">
    <property type="entry name" value="EMC6_arch"/>
    <property type="match status" value="1"/>
</dbReference>
<accession>A0A9E5A1B3</accession>
<feature type="transmembrane region" description="Helical" evidence="1">
    <location>
        <begin position="67"/>
        <end position="89"/>
    </location>
</feature>
<proteinExistence type="predicted"/>
<dbReference type="AlphaFoldDB" id="A0A9E5A1B3"/>
<protein>
    <submittedName>
        <fullName evidence="3">DUF5379 family protein</fullName>
    </submittedName>
</protein>
<sequence length="90" mass="9893">MDTDGKVASIHTVGGIIAGYLSYILSSGVIFKNEAIAVIAALVILYILGQLSERLFGKEEVNGLSGWLWSGIVPFFFIWIMVWVIFANLQ</sequence>
<evidence type="ECO:0000256" key="1">
    <source>
        <dbReference type="SAM" id="Phobius"/>
    </source>
</evidence>
<dbReference type="EMBL" id="JAPVER010000018">
    <property type="protein sequence ID" value="MCZ3364939.1"/>
    <property type="molecule type" value="Genomic_DNA"/>
</dbReference>
<organism evidence="3">
    <name type="scientific">Methanobacterium veterum</name>
    <dbReference type="NCBI Taxonomy" id="408577"/>
    <lineage>
        <taxon>Archaea</taxon>
        <taxon>Methanobacteriati</taxon>
        <taxon>Methanobacteriota</taxon>
        <taxon>Methanomada group</taxon>
        <taxon>Methanobacteria</taxon>
        <taxon>Methanobacteriales</taxon>
        <taxon>Methanobacteriaceae</taxon>
        <taxon>Methanobacterium</taxon>
    </lineage>
</organism>
<evidence type="ECO:0000313" key="4">
    <source>
        <dbReference type="Proteomes" id="UP001068021"/>
    </source>
</evidence>
<feature type="transmembrane region" description="Helical" evidence="1">
    <location>
        <begin position="6"/>
        <end position="23"/>
    </location>
</feature>
<name>A0A9E5A1B3_9EURY</name>
<evidence type="ECO:0000313" key="3">
    <source>
        <dbReference type="EMBL" id="MCZ3372694.1"/>
    </source>
</evidence>
<keyword evidence="1" id="KW-0472">Membrane</keyword>